<dbReference type="PANTHER" id="PTHR43428:SF1">
    <property type="entry name" value="ARSENATE REDUCTASE"/>
    <property type="match status" value="1"/>
</dbReference>
<name>A0A0F9C3Q0_9ZZZZ</name>
<dbReference type="GO" id="GO:0046685">
    <property type="term" value="P:response to arsenic-containing substance"/>
    <property type="evidence" value="ECO:0007669"/>
    <property type="project" value="UniProtKB-KW"/>
</dbReference>
<dbReference type="AlphaFoldDB" id="A0A0F9C3Q0"/>
<dbReference type="InterPro" id="IPR023485">
    <property type="entry name" value="Ptyr_pPase"/>
</dbReference>
<dbReference type="CDD" id="cd16345">
    <property type="entry name" value="LMWP_ArsC"/>
    <property type="match status" value="1"/>
</dbReference>
<comment type="caution">
    <text evidence="3">The sequence shown here is derived from an EMBL/GenBank/DDBJ whole genome shotgun (WGS) entry which is preliminary data.</text>
</comment>
<proteinExistence type="predicted"/>
<dbReference type="SMART" id="SM00226">
    <property type="entry name" value="LMWPc"/>
    <property type="match status" value="1"/>
</dbReference>
<dbReference type="EMBL" id="LAZR01037939">
    <property type="protein sequence ID" value="KKL20857.1"/>
    <property type="molecule type" value="Genomic_DNA"/>
</dbReference>
<feature type="domain" description="Phosphotyrosine protein phosphatase I" evidence="2">
    <location>
        <begin position="2"/>
        <end position="135"/>
    </location>
</feature>
<evidence type="ECO:0000313" key="3">
    <source>
        <dbReference type="EMBL" id="KKL20857.1"/>
    </source>
</evidence>
<keyword evidence="1" id="KW-0059">Arsenical resistance</keyword>
<gene>
    <name evidence="3" type="ORF">LCGC14_2451270</name>
</gene>
<organism evidence="3">
    <name type="scientific">marine sediment metagenome</name>
    <dbReference type="NCBI Taxonomy" id="412755"/>
    <lineage>
        <taxon>unclassified sequences</taxon>
        <taxon>metagenomes</taxon>
        <taxon>ecological metagenomes</taxon>
    </lineage>
</organism>
<dbReference type="Pfam" id="PF01451">
    <property type="entry name" value="LMWPc"/>
    <property type="match status" value="1"/>
</dbReference>
<sequence>MKRVLFVCTGNRARSQMAEGLLRHLASDRFQACSAGTEPKGVAHLTVEVMEEIGIDIRGQRSQSVEEFADERFDYVITVCDSARERCPAFPGGGERIHWSVEDPAEAEGREEPSRQAFRAARDDLRTRIEGFLRQEVVEGGAASG</sequence>
<evidence type="ECO:0000259" key="2">
    <source>
        <dbReference type="SMART" id="SM00226"/>
    </source>
</evidence>
<evidence type="ECO:0000256" key="1">
    <source>
        <dbReference type="ARBA" id="ARBA00022849"/>
    </source>
</evidence>
<protein>
    <recommendedName>
        <fullName evidence="2">Phosphotyrosine protein phosphatase I domain-containing protein</fullName>
    </recommendedName>
</protein>
<accession>A0A0F9C3Q0</accession>
<dbReference type="InterPro" id="IPR036196">
    <property type="entry name" value="Ptyr_pPase_sf"/>
</dbReference>
<dbReference type="SUPFAM" id="SSF52788">
    <property type="entry name" value="Phosphotyrosine protein phosphatases I"/>
    <property type="match status" value="1"/>
</dbReference>
<dbReference type="PANTHER" id="PTHR43428">
    <property type="entry name" value="ARSENATE REDUCTASE"/>
    <property type="match status" value="1"/>
</dbReference>
<reference evidence="3" key="1">
    <citation type="journal article" date="2015" name="Nature">
        <title>Complex archaea that bridge the gap between prokaryotes and eukaryotes.</title>
        <authorList>
            <person name="Spang A."/>
            <person name="Saw J.H."/>
            <person name="Jorgensen S.L."/>
            <person name="Zaremba-Niedzwiedzka K."/>
            <person name="Martijn J."/>
            <person name="Lind A.E."/>
            <person name="van Eijk R."/>
            <person name="Schleper C."/>
            <person name="Guy L."/>
            <person name="Ettema T.J."/>
        </authorList>
    </citation>
    <scope>NUCLEOTIDE SEQUENCE</scope>
</reference>
<dbReference type="Gene3D" id="3.40.50.2300">
    <property type="match status" value="1"/>
</dbReference>